<keyword evidence="8" id="KW-1185">Reference proteome</keyword>
<keyword evidence="4" id="KW-0288">FMN</keyword>
<comment type="caution">
    <text evidence="7">The sequence shown here is derived from an EMBL/GenBank/DDBJ whole genome shotgun (WGS) entry which is preliminary data.</text>
</comment>
<dbReference type="AlphaFoldDB" id="A0A918VHB8"/>
<dbReference type="NCBIfam" id="TIGR01755">
    <property type="entry name" value="flav_wrbA"/>
    <property type="match status" value="1"/>
</dbReference>
<dbReference type="GO" id="GO:0016020">
    <property type="term" value="C:membrane"/>
    <property type="evidence" value="ECO:0007669"/>
    <property type="project" value="TreeGrafter"/>
</dbReference>
<keyword evidence="3" id="KW-0285">Flavoprotein</keyword>
<name>A0A918VHB8_9GAMM</name>
<evidence type="ECO:0000256" key="3">
    <source>
        <dbReference type="ARBA" id="ARBA00022630"/>
    </source>
</evidence>
<dbReference type="NCBIfam" id="NF002999">
    <property type="entry name" value="PRK03767.1"/>
    <property type="match status" value="1"/>
</dbReference>
<dbReference type="InterPro" id="IPR010089">
    <property type="entry name" value="Flavoprotein_WrbA-like"/>
</dbReference>
<dbReference type="SUPFAM" id="SSF52218">
    <property type="entry name" value="Flavoproteins"/>
    <property type="match status" value="1"/>
</dbReference>
<reference evidence="7" key="1">
    <citation type="journal article" date="2014" name="Int. J. Syst. Evol. Microbiol.">
        <title>Complete genome sequence of Corynebacterium casei LMG S-19264T (=DSM 44701T), isolated from a smear-ripened cheese.</title>
        <authorList>
            <consortium name="US DOE Joint Genome Institute (JGI-PGF)"/>
            <person name="Walter F."/>
            <person name="Albersmeier A."/>
            <person name="Kalinowski J."/>
            <person name="Ruckert C."/>
        </authorList>
    </citation>
    <scope>NUCLEOTIDE SEQUENCE</scope>
    <source>
        <strain evidence="7">KCTC 12711</strain>
    </source>
</reference>
<evidence type="ECO:0000259" key="6">
    <source>
        <dbReference type="PROSITE" id="PS50902"/>
    </source>
</evidence>
<dbReference type="EMBL" id="BMXA01000001">
    <property type="protein sequence ID" value="GGZ98912.1"/>
    <property type="molecule type" value="Genomic_DNA"/>
</dbReference>
<evidence type="ECO:0000256" key="2">
    <source>
        <dbReference type="ARBA" id="ARBA00006961"/>
    </source>
</evidence>
<comment type="similarity">
    <text evidence="2">Belongs to the WrbA family.</text>
</comment>
<dbReference type="Proteomes" id="UP000614811">
    <property type="component" value="Unassembled WGS sequence"/>
</dbReference>
<dbReference type="PANTHER" id="PTHR30546">
    <property type="entry name" value="FLAVODOXIN-RELATED PROTEIN WRBA-RELATED"/>
    <property type="match status" value="1"/>
</dbReference>
<dbReference type="Pfam" id="PF03358">
    <property type="entry name" value="FMN_red"/>
    <property type="match status" value="1"/>
</dbReference>
<comment type="cofactor">
    <cofactor evidence="1">
        <name>FMN</name>
        <dbReference type="ChEBI" id="CHEBI:58210"/>
    </cofactor>
</comment>
<dbReference type="GO" id="GO:0010181">
    <property type="term" value="F:FMN binding"/>
    <property type="evidence" value="ECO:0007669"/>
    <property type="project" value="InterPro"/>
</dbReference>
<dbReference type="InterPro" id="IPR001226">
    <property type="entry name" value="Flavodoxin_CS"/>
</dbReference>
<dbReference type="GO" id="GO:0003955">
    <property type="term" value="F:NAD(P)H dehydrogenase (quinone) activity"/>
    <property type="evidence" value="ECO:0007669"/>
    <property type="project" value="InterPro"/>
</dbReference>
<reference evidence="7" key="2">
    <citation type="submission" date="2020-09" db="EMBL/GenBank/DDBJ databases">
        <authorList>
            <person name="Sun Q."/>
            <person name="Kim S."/>
        </authorList>
    </citation>
    <scope>NUCLEOTIDE SEQUENCE</scope>
    <source>
        <strain evidence="7">KCTC 12711</strain>
    </source>
</reference>
<evidence type="ECO:0000256" key="5">
    <source>
        <dbReference type="SAM" id="MobiDB-lite"/>
    </source>
</evidence>
<dbReference type="FunFam" id="3.40.50.360:FF:000001">
    <property type="entry name" value="NAD(P)H dehydrogenase (Quinone) FQR1-like"/>
    <property type="match status" value="1"/>
</dbReference>
<dbReference type="InterPro" id="IPR005025">
    <property type="entry name" value="FMN_Rdtase-like_dom"/>
</dbReference>
<dbReference type="PANTHER" id="PTHR30546:SF23">
    <property type="entry name" value="FLAVOPROTEIN-LIKE PROTEIN YCP4-RELATED"/>
    <property type="match status" value="1"/>
</dbReference>
<dbReference type="InterPro" id="IPR029039">
    <property type="entry name" value="Flavoprotein-like_sf"/>
</dbReference>
<gene>
    <name evidence="7" type="primary">wrbA</name>
    <name evidence="7" type="ORF">GCM10008090_04330</name>
</gene>
<sequence>MNILIVYDTRLGSTQKMARLIARGVESVNHCQAVLRMVPPVGTDDQPAPVRESGDLCVAPQDLLECDALIIGSPTRFGNMTAALKHFLDGTSSLWVNGTLAGKPAGVFTSSSSMHGGQEATLLSMIIPLMHHGMLITGIPFTESALSNTESGGTPYGASHVAGPSNSRPISDEEKTLSLALGKRIATLAVKLANSA</sequence>
<proteinExistence type="inferred from homology"/>
<dbReference type="PROSITE" id="PS50902">
    <property type="entry name" value="FLAVODOXIN_LIKE"/>
    <property type="match status" value="1"/>
</dbReference>
<evidence type="ECO:0000313" key="8">
    <source>
        <dbReference type="Proteomes" id="UP000614811"/>
    </source>
</evidence>
<evidence type="ECO:0000313" key="7">
    <source>
        <dbReference type="EMBL" id="GGZ98912.1"/>
    </source>
</evidence>
<evidence type="ECO:0000256" key="4">
    <source>
        <dbReference type="ARBA" id="ARBA00022643"/>
    </source>
</evidence>
<dbReference type="RefSeq" id="WP_189398363.1">
    <property type="nucleotide sequence ID" value="NZ_BMXA01000001.1"/>
</dbReference>
<dbReference type="GO" id="GO:0009055">
    <property type="term" value="F:electron transfer activity"/>
    <property type="evidence" value="ECO:0007669"/>
    <property type="project" value="InterPro"/>
</dbReference>
<evidence type="ECO:0000256" key="1">
    <source>
        <dbReference type="ARBA" id="ARBA00001917"/>
    </source>
</evidence>
<feature type="domain" description="Flavodoxin-like" evidence="6">
    <location>
        <begin position="3"/>
        <end position="185"/>
    </location>
</feature>
<dbReference type="PROSITE" id="PS00201">
    <property type="entry name" value="FLAVODOXIN"/>
    <property type="match status" value="1"/>
</dbReference>
<feature type="region of interest" description="Disordered" evidence="5">
    <location>
        <begin position="147"/>
        <end position="170"/>
    </location>
</feature>
<protein>
    <submittedName>
        <fullName evidence="7">NAD(P)H quinone oxidoreductase</fullName>
    </submittedName>
</protein>
<organism evidence="7 8">
    <name type="scientific">Arenicella chitinivorans</name>
    <dbReference type="NCBI Taxonomy" id="1329800"/>
    <lineage>
        <taxon>Bacteria</taxon>
        <taxon>Pseudomonadati</taxon>
        <taxon>Pseudomonadota</taxon>
        <taxon>Gammaproteobacteria</taxon>
        <taxon>Arenicellales</taxon>
        <taxon>Arenicellaceae</taxon>
        <taxon>Arenicella</taxon>
    </lineage>
</organism>
<dbReference type="Gene3D" id="3.40.50.360">
    <property type="match status" value="1"/>
</dbReference>
<dbReference type="InterPro" id="IPR008254">
    <property type="entry name" value="Flavodoxin/NO_synth"/>
</dbReference>
<accession>A0A918VHB8</accession>